<keyword evidence="2" id="KW-1185">Reference proteome</keyword>
<reference evidence="1 2" key="1">
    <citation type="submission" date="2014-06" db="EMBL/GenBank/DDBJ databases">
        <title>Genome evolution of avian class.</title>
        <authorList>
            <person name="Zhang G."/>
            <person name="Li C."/>
        </authorList>
    </citation>
    <scope>NUCLEOTIDE SEQUENCE [LARGE SCALE GENOMIC DNA]</scope>
    <source>
        <strain evidence="1">BGI_N305</strain>
    </source>
</reference>
<protein>
    <submittedName>
        <fullName evidence="1">Uncharacterized protein</fullName>
    </submittedName>
</protein>
<accession>A0A093Q437</accession>
<evidence type="ECO:0000313" key="1">
    <source>
        <dbReference type="EMBL" id="KFW83728.1"/>
    </source>
</evidence>
<proteinExistence type="predicted"/>
<dbReference type="AlphaFoldDB" id="A0A093Q437"/>
<organism evidence="1 2">
    <name type="scientific">Manacus vitellinus</name>
    <name type="common">golden-collared manakin</name>
    <dbReference type="NCBI Taxonomy" id="328815"/>
    <lineage>
        <taxon>Eukaryota</taxon>
        <taxon>Metazoa</taxon>
        <taxon>Chordata</taxon>
        <taxon>Craniata</taxon>
        <taxon>Vertebrata</taxon>
        <taxon>Euteleostomi</taxon>
        <taxon>Archelosauria</taxon>
        <taxon>Archosauria</taxon>
        <taxon>Dinosauria</taxon>
        <taxon>Saurischia</taxon>
        <taxon>Theropoda</taxon>
        <taxon>Coelurosauria</taxon>
        <taxon>Aves</taxon>
        <taxon>Neognathae</taxon>
        <taxon>Neoaves</taxon>
        <taxon>Telluraves</taxon>
        <taxon>Australaves</taxon>
        <taxon>Passeriformes</taxon>
        <taxon>Pipridae</taxon>
        <taxon>Manacus</taxon>
    </lineage>
</organism>
<name>A0A093Q437_9PASS</name>
<dbReference type="OrthoDB" id="306254at2759"/>
<gene>
    <name evidence="1" type="ORF">N305_12845</name>
</gene>
<evidence type="ECO:0000313" key="2">
    <source>
        <dbReference type="Proteomes" id="UP000053258"/>
    </source>
</evidence>
<dbReference type="EMBL" id="KL671828">
    <property type="protein sequence ID" value="KFW83728.1"/>
    <property type="molecule type" value="Genomic_DNA"/>
</dbReference>
<dbReference type="Proteomes" id="UP000053258">
    <property type="component" value="Unassembled WGS sequence"/>
</dbReference>
<sequence length="38" mass="4579">MNLEKNDLEMKRKFLNVTKYGNCKRDRLDLILVSRLPN</sequence>